<evidence type="ECO:0000256" key="1">
    <source>
        <dbReference type="SAM" id="MobiDB-lite"/>
    </source>
</evidence>
<evidence type="ECO:0000313" key="2">
    <source>
        <dbReference type="EMBL" id="AVO39538.1"/>
    </source>
</evidence>
<dbReference type="KEGG" id="thas:C6Y53_18790"/>
<sequence>MSETAAFRVADLPQNRPTAFSLRPDADACRALAVELDLSALRKLSFTGQIESHGKSDWLLTGRLGATVVQPCVVTLAPVTTRIETDLRRLYVAGMEVPDGAETEMPEDETRDALGKTIDPAAVMVEELALALPDWPRSPGAELGEAVFTEAGKTPLRDEDTRPFAGLSALRDRLRGDD</sequence>
<evidence type="ECO:0000313" key="3">
    <source>
        <dbReference type="Proteomes" id="UP000237655"/>
    </source>
</evidence>
<protein>
    <submittedName>
        <fullName evidence="2">DUF177 domain-containing protein</fullName>
    </submittedName>
</protein>
<gene>
    <name evidence="2" type="ORF">C6Y53_18790</name>
</gene>
<dbReference type="EMBL" id="CP027665">
    <property type="protein sequence ID" value="AVO39538.1"/>
    <property type="molecule type" value="Genomic_DNA"/>
</dbReference>
<keyword evidence="3" id="KW-1185">Reference proteome</keyword>
<dbReference type="AlphaFoldDB" id="A0A2S0MUI7"/>
<reference evidence="3" key="1">
    <citation type="submission" date="2018-03" db="EMBL/GenBank/DDBJ databases">
        <title>Genomic analysis of the strain SH-1 isolated from shrimp intestine.</title>
        <authorList>
            <person name="Kim Y.-S."/>
            <person name="Kim S.-E."/>
            <person name="Kim K.-H."/>
        </authorList>
    </citation>
    <scope>NUCLEOTIDE SEQUENCE [LARGE SCALE GENOMIC DNA]</scope>
    <source>
        <strain evidence="3">SH-1</strain>
    </source>
</reference>
<proteinExistence type="predicted"/>
<dbReference type="RefSeq" id="WP_106473842.1">
    <property type="nucleotide sequence ID" value="NZ_CP027665.1"/>
</dbReference>
<accession>A0A2S0MUI7</accession>
<feature type="region of interest" description="Disordered" evidence="1">
    <location>
        <begin position="151"/>
        <end position="178"/>
    </location>
</feature>
<name>A0A2S0MUI7_9RHOB</name>
<dbReference type="Pfam" id="PF02620">
    <property type="entry name" value="YceD"/>
    <property type="match status" value="1"/>
</dbReference>
<dbReference type="InterPro" id="IPR003772">
    <property type="entry name" value="YceD"/>
</dbReference>
<dbReference type="Proteomes" id="UP000237655">
    <property type="component" value="Chromosome"/>
</dbReference>
<organism evidence="2 3">
    <name type="scientific">Pukyongiella litopenaei</name>
    <dbReference type="NCBI Taxonomy" id="2605946"/>
    <lineage>
        <taxon>Bacteria</taxon>
        <taxon>Pseudomonadati</taxon>
        <taxon>Pseudomonadota</taxon>
        <taxon>Alphaproteobacteria</taxon>
        <taxon>Rhodobacterales</taxon>
        <taxon>Paracoccaceae</taxon>
        <taxon>Pukyongiella</taxon>
    </lineage>
</organism>